<dbReference type="AlphaFoldDB" id="A0A068RWC5"/>
<organism evidence="1 2">
    <name type="scientific">Lichtheimia corymbifera JMRC:FSU:9682</name>
    <dbReference type="NCBI Taxonomy" id="1263082"/>
    <lineage>
        <taxon>Eukaryota</taxon>
        <taxon>Fungi</taxon>
        <taxon>Fungi incertae sedis</taxon>
        <taxon>Mucoromycota</taxon>
        <taxon>Mucoromycotina</taxon>
        <taxon>Mucoromycetes</taxon>
        <taxon>Mucorales</taxon>
        <taxon>Lichtheimiaceae</taxon>
        <taxon>Lichtheimia</taxon>
    </lineage>
</organism>
<gene>
    <name evidence="1" type="ORF">LCOR_04650.1</name>
</gene>
<proteinExistence type="predicted"/>
<dbReference type="Proteomes" id="UP000027586">
    <property type="component" value="Unassembled WGS sequence"/>
</dbReference>
<comment type="caution">
    <text evidence="1">The sequence shown here is derived from an EMBL/GenBank/DDBJ whole genome shotgun (WGS) entry which is preliminary data.</text>
</comment>
<accession>A0A068RWC5</accession>
<sequence length="111" mass="12085">MSAVRKSVYILGGSIFIPSRVVGYQATGSFSEGCQPMHVDCSATSNNIHVVGVISSFVQSSGSSRYRQFSRHPELKVSYRLITSAARNNLYIFDASKLPVSCGSGTYRQLL</sequence>
<evidence type="ECO:0000313" key="1">
    <source>
        <dbReference type="EMBL" id="CDH53281.1"/>
    </source>
</evidence>
<name>A0A068RWC5_9FUNG</name>
<dbReference type="EMBL" id="CBTN010000016">
    <property type="protein sequence ID" value="CDH53281.1"/>
    <property type="molecule type" value="Genomic_DNA"/>
</dbReference>
<reference evidence="1" key="1">
    <citation type="submission" date="2013-08" db="EMBL/GenBank/DDBJ databases">
        <title>Gene expansion shapes genome architecture in the human pathogen Lichtheimia corymbifera: an evolutionary genomics analysis in the ancient terrestrial Mucorales (Mucoromycotina).</title>
        <authorList>
            <person name="Schwartze V.U."/>
            <person name="Winter S."/>
            <person name="Shelest E."/>
            <person name="Marcet-Houben M."/>
            <person name="Horn F."/>
            <person name="Wehner S."/>
            <person name="Hoffmann K."/>
            <person name="Riege K."/>
            <person name="Sammeth M."/>
            <person name="Nowrousian M."/>
            <person name="Valiante V."/>
            <person name="Linde J."/>
            <person name="Jacobsen I.D."/>
            <person name="Marz M."/>
            <person name="Brakhage A.A."/>
            <person name="Gabaldon T."/>
            <person name="Bocker S."/>
            <person name="Voigt K."/>
        </authorList>
    </citation>
    <scope>NUCLEOTIDE SEQUENCE [LARGE SCALE GENOMIC DNA]</scope>
    <source>
        <strain evidence="1">FSU 9682</strain>
    </source>
</reference>
<keyword evidence="2" id="KW-1185">Reference proteome</keyword>
<dbReference type="VEuPathDB" id="FungiDB:LCOR_04650.1"/>
<protein>
    <submittedName>
        <fullName evidence="1">Uncharacterized protein</fullName>
    </submittedName>
</protein>
<evidence type="ECO:0000313" key="2">
    <source>
        <dbReference type="Proteomes" id="UP000027586"/>
    </source>
</evidence>